<dbReference type="AlphaFoldDB" id="A0A6I8TUI0"/>
<organism evidence="1 2">
    <name type="scientific">Aedes aegypti</name>
    <name type="common">Yellowfever mosquito</name>
    <name type="synonym">Culex aegypti</name>
    <dbReference type="NCBI Taxonomy" id="7159"/>
    <lineage>
        <taxon>Eukaryota</taxon>
        <taxon>Metazoa</taxon>
        <taxon>Ecdysozoa</taxon>
        <taxon>Arthropoda</taxon>
        <taxon>Hexapoda</taxon>
        <taxon>Insecta</taxon>
        <taxon>Pterygota</taxon>
        <taxon>Neoptera</taxon>
        <taxon>Endopterygota</taxon>
        <taxon>Diptera</taxon>
        <taxon>Nematocera</taxon>
        <taxon>Culicoidea</taxon>
        <taxon>Culicidae</taxon>
        <taxon>Culicinae</taxon>
        <taxon>Aedini</taxon>
        <taxon>Aedes</taxon>
        <taxon>Stegomyia</taxon>
    </lineage>
</organism>
<proteinExistence type="predicted"/>
<reference evidence="1" key="2">
    <citation type="submission" date="2020-05" db="UniProtKB">
        <authorList>
            <consortium name="EnsemblMetazoa"/>
        </authorList>
    </citation>
    <scope>IDENTIFICATION</scope>
    <source>
        <strain evidence="1">LVP_AGWG</strain>
    </source>
</reference>
<evidence type="ECO:0000313" key="2">
    <source>
        <dbReference type="Proteomes" id="UP000008820"/>
    </source>
</evidence>
<keyword evidence="2" id="KW-1185">Reference proteome</keyword>
<gene>
    <name evidence="1" type="primary">110677750</name>
</gene>
<dbReference type="InParanoid" id="A0A6I8TUI0"/>
<dbReference type="EnsemblMetazoa" id="AAEL026838-RA">
    <property type="protein sequence ID" value="AAEL026838-PA"/>
    <property type="gene ID" value="AAEL026838"/>
</dbReference>
<evidence type="ECO:0000313" key="1">
    <source>
        <dbReference type="EnsemblMetazoa" id="AAEL026838-PA"/>
    </source>
</evidence>
<protein>
    <submittedName>
        <fullName evidence="1">Uncharacterized protein</fullName>
    </submittedName>
</protein>
<dbReference type="Proteomes" id="UP000008820">
    <property type="component" value="Chromosome 3"/>
</dbReference>
<reference evidence="1 2" key="1">
    <citation type="submission" date="2017-06" db="EMBL/GenBank/DDBJ databases">
        <title>Aedes aegypti genome working group (AGWG) sequencing and assembly.</title>
        <authorList>
            <consortium name="Aedes aegypti Genome Working Group (AGWG)"/>
            <person name="Matthews B.J."/>
        </authorList>
    </citation>
    <scope>NUCLEOTIDE SEQUENCE [LARGE SCALE GENOMIC DNA]</scope>
    <source>
        <strain evidence="1 2">LVP_AGWG</strain>
    </source>
</reference>
<name>A0A6I8TUI0_AEDAE</name>
<accession>A0A6I8TUI0</accession>
<sequence length="345" mass="38527">MHSQQNKQISNAVERQSQEISIHIASSTPLWEYNAPIKTIVILHYIKATLPPSFNPQSVHPPIMKLLLVFVGTLCLVGGMDLEELMDTVNNAVGISKTKLTTAIQQLNNTIETADQTYQTAWSQYYQSIVDLYTSYYNRFQNHSSIDLSPLSGAIDYLNRYAYPPSNISSHFVSDIVADLEKSATNIGGYLSLAVSIMTHDLFPCANPTVVHCIKKFGPKLITAPITIDRLAECVTTELPRLSTLSVRRASQYDIVLDSVKKHLKVVDVCDKPAAGVLTPSTECLSHYIKTISNNPRNDNPLDSTHIADPMRIAQYRIQRCAKLVQLDVKDRIEKMLEDFQGCMA</sequence>